<name>A0ABY9D5N1_VITVI</name>
<sequence>MFRGWLLLSQGISTLGQALSLLPDLLSADHEEASSMKPGCATRRFHLSTSLFPGGELAFVARLPTVFSRWLGAIRYYLLLPKQLLDGVDIFAGD</sequence>
<gene>
    <name evidence="2" type="ORF">VitviT2T_020980</name>
</gene>
<evidence type="ECO:0000256" key="1">
    <source>
        <dbReference type="SAM" id="SignalP"/>
    </source>
</evidence>
<organism evidence="2 3">
    <name type="scientific">Vitis vinifera</name>
    <name type="common">Grape</name>
    <dbReference type="NCBI Taxonomy" id="29760"/>
    <lineage>
        <taxon>Eukaryota</taxon>
        <taxon>Viridiplantae</taxon>
        <taxon>Streptophyta</taxon>
        <taxon>Embryophyta</taxon>
        <taxon>Tracheophyta</taxon>
        <taxon>Spermatophyta</taxon>
        <taxon>Magnoliopsida</taxon>
        <taxon>eudicotyledons</taxon>
        <taxon>Gunneridae</taxon>
        <taxon>Pentapetalae</taxon>
        <taxon>rosids</taxon>
        <taxon>Vitales</taxon>
        <taxon>Vitaceae</taxon>
        <taxon>Viteae</taxon>
        <taxon>Vitis</taxon>
    </lineage>
</organism>
<accession>A0ABY9D5N1</accession>
<dbReference type="Proteomes" id="UP001227230">
    <property type="component" value="Chromosome 14"/>
</dbReference>
<reference evidence="2 3" key="1">
    <citation type="journal article" date="2023" name="Hortic Res">
        <title>The complete reference genome for grapevine (Vitis vinifera L.) genetics and breeding.</title>
        <authorList>
            <person name="Shi X."/>
            <person name="Cao S."/>
            <person name="Wang X."/>
            <person name="Huang S."/>
            <person name="Wang Y."/>
            <person name="Liu Z."/>
            <person name="Liu W."/>
            <person name="Leng X."/>
            <person name="Peng Y."/>
            <person name="Wang N."/>
            <person name="Wang Y."/>
            <person name="Ma Z."/>
            <person name="Xu X."/>
            <person name="Zhang F."/>
            <person name="Xue H."/>
            <person name="Zhong H."/>
            <person name="Wang Y."/>
            <person name="Zhang K."/>
            <person name="Velt A."/>
            <person name="Avia K."/>
            <person name="Holtgrawe D."/>
            <person name="Grimplet J."/>
            <person name="Matus J.T."/>
            <person name="Ware D."/>
            <person name="Wu X."/>
            <person name="Wang H."/>
            <person name="Liu C."/>
            <person name="Fang Y."/>
            <person name="Rustenholz C."/>
            <person name="Cheng Z."/>
            <person name="Xiao H."/>
            <person name="Zhou Y."/>
        </authorList>
    </citation>
    <scope>NUCLEOTIDE SEQUENCE [LARGE SCALE GENOMIC DNA]</scope>
    <source>
        <strain evidence="3">cv. Pinot noir / PN40024</strain>
        <tissue evidence="2">Leaf</tissue>
    </source>
</reference>
<protein>
    <recommendedName>
        <fullName evidence="4">Secreted protein</fullName>
    </recommendedName>
</protein>
<proteinExistence type="predicted"/>
<feature type="chain" id="PRO_5047431085" description="Secreted protein" evidence="1">
    <location>
        <begin position="19"/>
        <end position="94"/>
    </location>
</feature>
<evidence type="ECO:0000313" key="2">
    <source>
        <dbReference type="EMBL" id="WKA02827.1"/>
    </source>
</evidence>
<evidence type="ECO:0008006" key="4">
    <source>
        <dbReference type="Google" id="ProtNLM"/>
    </source>
</evidence>
<evidence type="ECO:0000313" key="3">
    <source>
        <dbReference type="Proteomes" id="UP001227230"/>
    </source>
</evidence>
<feature type="signal peptide" evidence="1">
    <location>
        <begin position="1"/>
        <end position="18"/>
    </location>
</feature>
<dbReference type="EMBL" id="CP126661">
    <property type="protein sequence ID" value="WKA02827.1"/>
    <property type="molecule type" value="Genomic_DNA"/>
</dbReference>
<keyword evidence="1" id="KW-0732">Signal</keyword>
<keyword evidence="3" id="KW-1185">Reference proteome</keyword>